<proteinExistence type="predicted"/>
<name>A0A822YU86_NELNU</name>
<organism evidence="1 2">
    <name type="scientific">Nelumbo nucifera</name>
    <name type="common">Sacred lotus</name>
    <dbReference type="NCBI Taxonomy" id="4432"/>
    <lineage>
        <taxon>Eukaryota</taxon>
        <taxon>Viridiplantae</taxon>
        <taxon>Streptophyta</taxon>
        <taxon>Embryophyta</taxon>
        <taxon>Tracheophyta</taxon>
        <taxon>Spermatophyta</taxon>
        <taxon>Magnoliopsida</taxon>
        <taxon>Proteales</taxon>
        <taxon>Nelumbonaceae</taxon>
        <taxon>Nelumbo</taxon>
    </lineage>
</organism>
<evidence type="ECO:0000313" key="1">
    <source>
        <dbReference type="EMBL" id="DAD34665.1"/>
    </source>
</evidence>
<dbReference type="Proteomes" id="UP000607653">
    <property type="component" value="Unassembled WGS sequence"/>
</dbReference>
<accession>A0A822YU86</accession>
<comment type="caution">
    <text evidence="1">The sequence shown here is derived from an EMBL/GenBank/DDBJ whole genome shotgun (WGS) entry which is preliminary data.</text>
</comment>
<protein>
    <submittedName>
        <fullName evidence="1">Uncharacterized protein</fullName>
    </submittedName>
</protein>
<dbReference type="AlphaFoldDB" id="A0A822YU86"/>
<reference evidence="1 2" key="1">
    <citation type="journal article" date="2020" name="Mol. Biol. Evol.">
        <title>Distinct Expression and Methylation Patterns for Genes with Different Fates following a Single Whole-Genome Duplication in Flowering Plants.</title>
        <authorList>
            <person name="Shi T."/>
            <person name="Rahmani R.S."/>
            <person name="Gugger P.F."/>
            <person name="Wang M."/>
            <person name="Li H."/>
            <person name="Zhang Y."/>
            <person name="Li Z."/>
            <person name="Wang Q."/>
            <person name="Van de Peer Y."/>
            <person name="Marchal K."/>
            <person name="Chen J."/>
        </authorList>
    </citation>
    <scope>NUCLEOTIDE SEQUENCE [LARGE SCALE GENOMIC DNA]</scope>
    <source>
        <tissue evidence="1">Leaf</tissue>
    </source>
</reference>
<dbReference type="Pfam" id="PF14009">
    <property type="entry name" value="PADRE"/>
    <property type="match status" value="1"/>
</dbReference>
<dbReference type="EMBL" id="DUZY01000004">
    <property type="protein sequence ID" value="DAD34665.1"/>
    <property type="molecule type" value="Genomic_DNA"/>
</dbReference>
<evidence type="ECO:0000313" key="2">
    <source>
        <dbReference type="Proteomes" id="UP000607653"/>
    </source>
</evidence>
<dbReference type="InterPro" id="IPR025322">
    <property type="entry name" value="PADRE_dom"/>
</dbReference>
<gene>
    <name evidence="1" type="ORF">HUJ06_005305</name>
</gene>
<dbReference type="PANTHER" id="PTHR33413:SF4">
    <property type="entry name" value="D-RIBOSE-BINDING PERIPLASMIC PROTEIN"/>
    <property type="match status" value="1"/>
</dbReference>
<dbReference type="PANTHER" id="PTHR33413">
    <property type="entry name" value="EXPRESSED PROTEIN"/>
    <property type="match status" value="1"/>
</dbReference>
<sequence>MGNCQAIDAATLVIQHPGGRVEKLYWPVTASEIMRLNPGYYVALIIAFCLPEEEDKRQDAVRITRIKVLRPTDTLVLGQAYRLITSQGLAVGLLLSFSLCHF</sequence>
<keyword evidence="2" id="KW-1185">Reference proteome</keyword>